<dbReference type="InterPro" id="IPR036265">
    <property type="entry name" value="HIT-like_sf"/>
</dbReference>
<keyword evidence="4" id="KW-1185">Reference proteome</keyword>
<name>A0ABS0BZN3_9GAMM</name>
<sequence>MNPEKSIFSKIIDREIPSDIVYEDDKCIVINDINPKARVHLLVIPKKPLETLFELSPEDKDLMGHMMLLLPQLARAQGLDGFKTQINTGESGGQEVFHIHIHLLGK</sequence>
<dbReference type="RefSeq" id="WP_185977602.1">
    <property type="nucleotide sequence ID" value="NZ_JACBGI020000004.1"/>
</dbReference>
<dbReference type="SUPFAM" id="SSF54197">
    <property type="entry name" value="HIT-like"/>
    <property type="match status" value="1"/>
</dbReference>
<evidence type="ECO:0000313" key="4">
    <source>
        <dbReference type="Proteomes" id="UP001193680"/>
    </source>
</evidence>
<accession>A0ABS0BZN3</accession>
<dbReference type="PRINTS" id="PR00332">
    <property type="entry name" value="HISTRIAD"/>
</dbReference>
<dbReference type="PROSITE" id="PS51084">
    <property type="entry name" value="HIT_2"/>
    <property type="match status" value="1"/>
</dbReference>
<dbReference type="PANTHER" id="PTHR23089">
    <property type="entry name" value="HISTIDINE TRIAD HIT PROTEIN"/>
    <property type="match status" value="1"/>
</dbReference>
<dbReference type="Proteomes" id="UP001193680">
    <property type="component" value="Unassembled WGS sequence"/>
</dbReference>
<protein>
    <submittedName>
        <fullName evidence="3">Histidine triad nucleotide-binding protein</fullName>
    </submittedName>
</protein>
<dbReference type="Gene3D" id="3.30.428.10">
    <property type="entry name" value="HIT-like"/>
    <property type="match status" value="1"/>
</dbReference>
<dbReference type="EMBL" id="JACBGI020000004">
    <property type="protein sequence ID" value="MBF6057451.1"/>
    <property type="molecule type" value="Genomic_DNA"/>
</dbReference>
<proteinExistence type="predicted"/>
<dbReference type="InterPro" id="IPR019808">
    <property type="entry name" value="Histidine_triad_CS"/>
</dbReference>
<reference evidence="3 4" key="1">
    <citation type="submission" date="2020-06" db="EMBL/GenBank/DDBJ databases">
        <authorList>
            <person name="Scott K."/>
        </authorList>
    </citation>
    <scope>NUCLEOTIDE SEQUENCE [LARGE SCALE GENOMIC DNA]</scope>
    <source>
        <strain evidence="3 4">HH1</strain>
    </source>
</reference>
<gene>
    <name evidence="3" type="ORF">H8792_003770</name>
</gene>
<dbReference type="InterPro" id="IPR011146">
    <property type="entry name" value="HIT-like"/>
</dbReference>
<comment type="caution">
    <text evidence="3">The sequence shown here is derived from an EMBL/GenBank/DDBJ whole genome shotgun (WGS) entry which is preliminary data.</text>
</comment>
<evidence type="ECO:0000259" key="2">
    <source>
        <dbReference type="PROSITE" id="PS51084"/>
    </source>
</evidence>
<feature type="short sequence motif" description="Histidine triad motif" evidence="1">
    <location>
        <begin position="98"/>
        <end position="102"/>
    </location>
</feature>
<dbReference type="CDD" id="cd01276">
    <property type="entry name" value="PKCI_related"/>
    <property type="match status" value="1"/>
</dbReference>
<dbReference type="Pfam" id="PF11969">
    <property type="entry name" value="DcpS_C"/>
    <property type="match status" value="1"/>
</dbReference>
<evidence type="ECO:0000256" key="1">
    <source>
        <dbReference type="PROSITE-ProRule" id="PRU00464"/>
    </source>
</evidence>
<organism evidence="3 4">
    <name type="scientific">Thiomicrorhabdus heinhorstiae</name>
    <dbReference type="NCBI Taxonomy" id="2748010"/>
    <lineage>
        <taxon>Bacteria</taxon>
        <taxon>Pseudomonadati</taxon>
        <taxon>Pseudomonadota</taxon>
        <taxon>Gammaproteobacteria</taxon>
        <taxon>Thiotrichales</taxon>
        <taxon>Piscirickettsiaceae</taxon>
        <taxon>Thiomicrorhabdus</taxon>
    </lineage>
</organism>
<feature type="domain" description="HIT" evidence="2">
    <location>
        <begin position="7"/>
        <end position="106"/>
    </location>
</feature>
<dbReference type="InterPro" id="IPR001310">
    <property type="entry name" value="Histidine_triad_HIT"/>
</dbReference>
<dbReference type="PROSITE" id="PS00892">
    <property type="entry name" value="HIT_1"/>
    <property type="match status" value="1"/>
</dbReference>
<reference evidence="3 4" key="2">
    <citation type="submission" date="2020-11" db="EMBL/GenBank/DDBJ databases">
        <title>Sulfur oxidizing isolate from Hospital Hole Sinkhole.</title>
        <authorList>
            <person name="Scott K.M."/>
        </authorList>
    </citation>
    <scope>NUCLEOTIDE SEQUENCE [LARGE SCALE GENOMIC DNA]</scope>
    <source>
        <strain evidence="3 4">HH1</strain>
    </source>
</reference>
<evidence type="ECO:0000313" key="3">
    <source>
        <dbReference type="EMBL" id="MBF6057451.1"/>
    </source>
</evidence>